<dbReference type="NCBIfam" id="NF005559">
    <property type="entry name" value="PRK07231.1"/>
    <property type="match status" value="1"/>
</dbReference>
<dbReference type="InterPro" id="IPR057326">
    <property type="entry name" value="KR_dom"/>
</dbReference>
<dbReference type="FunFam" id="3.40.50.720:FF:000084">
    <property type="entry name" value="Short-chain dehydrogenase reductase"/>
    <property type="match status" value="1"/>
</dbReference>
<evidence type="ECO:0000313" key="6">
    <source>
        <dbReference type="Proteomes" id="UP000290900"/>
    </source>
</evidence>
<evidence type="ECO:0000313" key="5">
    <source>
        <dbReference type="EMBL" id="VEU22153.1"/>
    </source>
</evidence>
<dbReference type="PANTHER" id="PTHR43618">
    <property type="entry name" value="7-ALPHA-HYDROXYSTEROID DEHYDROGENASE"/>
    <property type="match status" value="1"/>
</dbReference>
<dbReference type="InParanoid" id="A0A448YMR5"/>
<dbReference type="EMBL" id="CAACVR010000018">
    <property type="protein sequence ID" value="VEU22153.1"/>
    <property type="molecule type" value="Genomic_DNA"/>
</dbReference>
<feature type="domain" description="Ketoreductase" evidence="4">
    <location>
        <begin position="8"/>
        <end position="190"/>
    </location>
</feature>
<gene>
    <name evidence="5" type="ORF">BRENAR_LOCUS2885</name>
</gene>
<dbReference type="Proteomes" id="UP000290900">
    <property type="component" value="Unassembled WGS sequence"/>
</dbReference>
<dbReference type="PRINTS" id="PR00080">
    <property type="entry name" value="SDRFAMILY"/>
</dbReference>
<name>A0A448YMR5_BRENA</name>
<dbReference type="SUPFAM" id="SSF51735">
    <property type="entry name" value="NAD(P)-binding Rossmann-fold domains"/>
    <property type="match status" value="1"/>
</dbReference>
<dbReference type="PRINTS" id="PR00081">
    <property type="entry name" value="GDHRDH"/>
</dbReference>
<dbReference type="STRING" id="13370.A0A448YMR5"/>
<accession>A0A448YMR5</accession>
<keyword evidence="3" id="KW-0560">Oxidoreductase</keyword>
<sequence>MTKSLQGKIAVITGGNSGIGLAIAKRFVADGATVFISGRRKEQLDKAVSEIGANSIAVQADVSKIEDIKHLFEVVKSSKAFKGKIDILIANAGTGGFSPLGETSEQSYENVFDINVKGVIFTVEEALPLLGNGSSVILTSSIAAFKGLQGSAIYGASKAAVRSLARSWTADLKGKGIRVNVVSPGPIDTPMFAQVGEETTEMIRQMIPLGRIGEPEEAANVYAFLASDESSFLTGADIQVDGGLAQL</sequence>
<dbReference type="Gene3D" id="3.40.50.720">
    <property type="entry name" value="NAD(P)-binding Rossmann-like Domain"/>
    <property type="match status" value="1"/>
</dbReference>
<dbReference type="SMART" id="SM00822">
    <property type="entry name" value="PKS_KR"/>
    <property type="match status" value="1"/>
</dbReference>
<proteinExistence type="inferred from homology"/>
<evidence type="ECO:0000256" key="3">
    <source>
        <dbReference type="ARBA" id="ARBA00023002"/>
    </source>
</evidence>
<dbReference type="InterPro" id="IPR036291">
    <property type="entry name" value="NAD(P)-bd_dom_sf"/>
</dbReference>
<keyword evidence="2" id="KW-0521">NADP</keyword>
<evidence type="ECO:0000259" key="4">
    <source>
        <dbReference type="SMART" id="SM00822"/>
    </source>
</evidence>
<dbReference type="InterPro" id="IPR002347">
    <property type="entry name" value="SDR_fam"/>
</dbReference>
<dbReference type="AlphaFoldDB" id="A0A448YMR5"/>
<organism evidence="5 6">
    <name type="scientific">Brettanomyces naardenensis</name>
    <name type="common">Yeast</name>
    <dbReference type="NCBI Taxonomy" id="13370"/>
    <lineage>
        <taxon>Eukaryota</taxon>
        <taxon>Fungi</taxon>
        <taxon>Dikarya</taxon>
        <taxon>Ascomycota</taxon>
        <taxon>Saccharomycotina</taxon>
        <taxon>Pichiomycetes</taxon>
        <taxon>Pichiales</taxon>
        <taxon>Pichiaceae</taxon>
        <taxon>Brettanomyces</taxon>
    </lineage>
</organism>
<dbReference type="CDD" id="cd05233">
    <property type="entry name" value="SDR_c"/>
    <property type="match status" value="1"/>
</dbReference>
<dbReference type="InterPro" id="IPR052178">
    <property type="entry name" value="Sec_Metab_Biosynth_SDR"/>
</dbReference>
<dbReference type="Pfam" id="PF13561">
    <property type="entry name" value="adh_short_C2"/>
    <property type="match status" value="1"/>
</dbReference>
<dbReference type="GO" id="GO:0016491">
    <property type="term" value="F:oxidoreductase activity"/>
    <property type="evidence" value="ECO:0007669"/>
    <property type="project" value="UniProtKB-KW"/>
</dbReference>
<protein>
    <submittedName>
        <fullName evidence="5">DEKNAAC103109</fullName>
    </submittedName>
</protein>
<comment type="similarity">
    <text evidence="1">Belongs to the short-chain dehydrogenases/reductases (SDR) family.</text>
</comment>
<dbReference type="OrthoDB" id="47007at2759"/>
<evidence type="ECO:0000256" key="2">
    <source>
        <dbReference type="ARBA" id="ARBA00022857"/>
    </source>
</evidence>
<evidence type="ECO:0000256" key="1">
    <source>
        <dbReference type="ARBA" id="ARBA00006484"/>
    </source>
</evidence>
<dbReference type="PANTHER" id="PTHR43618:SF8">
    <property type="entry name" value="7ALPHA-HYDROXYSTEROID DEHYDROGENASE"/>
    <property type="match status" value="1"/>
</dbReference>
<reference evidence="5 6" key="1">
    <citation type="submission" date="2018-12" db="EMBL/GenBank/DDBJ databases">
        <authorList>
            <person name="Tiukova I."/>
            <person name="Dainat J."/>
        </authorList>
    </citation>
    <scope>NUCLEOTIDE SEQUENCE [LARGE SCALE GENOMIC DNA]</scope>
</reference>
<keyword evidence="6" id="KW-1185">Reference proteome</keyword>